<name>A0A0B7HQD9_9FLAO</name>
<dbReference type="InterPro" id="IPR023997">
    <property type="entry name" value="TonB-dep_OMP_SusC/RagA_CS"/>
</dbReference>
<dbReference type="SUPFAM" id="SSF49464">
    <property type="entry name" value="Carboxypeptidase regulatory domain-like"/>
    <property type="match status" value="1"/>
</dbReference>
<dbReference type="NCBIfam" id="TIGR04056">
    <property type="entry name" value="OMP_RagA_SusC"/>
    <property type="match status" value="1"/>
</dbReference>
<sequence>MKFIQHFICTIVLFAGVAYGQNERIITGNVTSSSDKMPLPGASVFIPSKVVTSETAVKGILESVGIGVVADFDGNFTISVPQGTKQLAVSFIGFETKIITLSEAKNHYNIALEEETNALQEVVVTGYQKIEKRKLTSAVVKVDSKDIIQAGVASIDQLLQGQVAGMVTTVGSGAPGELAKIRIRGTASLSGSQDPLWVVDGLPLEGNEAPDLTKGNIDELKNYSIAGINPDDIQDITILKDAAATAIYGARAANGVIVVTTKKGKKGNMKINISANTFVTQRPDFDKLNLMNANEKVDFELYLASRKDLTYRNDKGAIARILKQDNAYDTYQNQGFSALPTQTQQAINALRDGNAHWDKLLYRNAFNKQYTASISGGNDQNDYYFSLGYYDEEGTTTGTGFQRYNLSLNNTFRITDKFKIGTSVLASQTDKESYLSDTDRFTNPSNYSRDVNPYFFPYDEKGHFAFDKDIQGYSDRYVPFNLLQERQNTAYTLKNLSLKAILDLEYKIWNNLTFVSQFGLQRDQDKTEKFANKETYFTRKYRESSRYYDSSTRTYKYFLPEGGIIQNWNTDFFQYNWKNTLQYALIFNNLHEIDLLVGSELRYNQVIGVHTKGFGFNEKNLTTQGIVFNNSDNANSSLYRTYLKNDNENAFVSFYATGSYTYNRKYTIFGSLRSDGSNLFGVDPKYRYLPLWSLSGSWLVSEESFLKDNTFVPYLRLRASYGFQGNIDKNTSPFVVGNYQNHAFLPGYNQSTINVTSPPNNKLRWEKTENYNVGFDAGFFNNRIRLAGDWYQRKSTDLIGLRALPLENGFNSTNVNWAQVSNKGYEISLSTQNIKTDNFDWKTTISFSHNKSHVDRIQVKENDRMPSREGLPVNAIFALKTNGLDANGLPQFIDKEGKSTSIIEHFKLYDPWELFLPGEMTESKLTPKEIRELYTFMGDRDPKFSGGIINTFRYGNIDLTINANFNLEQTMVRTAPYNPAQIDRGLNYSRDVLNAWTSDDQQTHMPRIIGQSTLTGDDWMAYKWLSGSDATYGMNTIASLDTWVKQMNYLRISSIRLGYTLPQEFSKRIGFDNFRLSIEGRNLMVLSTDYSGFFDPETYGNIYAQPLAKSLTVGLNLSF</sequence>
<dbReference type="NCBIfam" id="TIGR04057">
    <property type="entry name" value="SusC_RagA_signa"/>
    <property type="match status" value="1"/>
</dbReference>
<dbReference type="Pfam" id="PF07715">
    <property type="entry name" value="Plug"/>
    <property type="match status" value="1"/>
</dbReference>
<evidence type="ECO:0000313" key="8">
    <source>
        <dbReference type="EMBL" id="CEN39728.1"/>
    </source>
</evidence>
<dbReference type="InterPro" id="IPR008969">
    <property type="entry name" value="CarboxyPept-like_regulatory"/>
</dbReference>
<dbReference type="Gene3D" id="2.60.40.1120">
    <property type="entry name" value="Carboxypeptidase-like, regulatory domain"/>
    <property type="match status" value="1"/>
</dbReference>
<dbReference type="InterPro" id="IPR012910">
    <property type="entry name" value="Plug_dom"/>
</dbReference>
<keyword evidence="3 7" id="KW-1134">Transmembrane beta strand</keyword>
<keyword evidence="2 7" id="KW-0813">Transport</keyword>
<dbReference type="GO" id="GO:0009279">
    <property type="term" value="C:cell outer membrane"/>
    <property type="evidence" value="ECO:0007669"/>
    <property type="project" value="UniProtKB-SubCell"/>
</dbReference>
<dbReference type="AlphaFoldDB" id="A0A0B7HQD9"/>
<evidence type="ECO:0000256" key="4">
    <source>
        <dbReference type="ARBA" id="ARBA00022692"/>
    </source>
</evidence>
<keyword evidence="5 7" id="KW-0472">Membrane</keyword>
<proteinExistence type="inferred from homology"/>
<dbReference type="InterPro" id="IPR036942">
    <property type="entry name" value="Beta-barrel_TonB_sf"/>
</dbReference>
<evidence type="ECO:0000256" key="6">
    <source>
        <dbReference type="ARBA" id="ARBA00023237"/>
    </source>
</evidence>
<comment type="subcellular location">
    <subcellularLocation>
        <location evidence="1 7">Cell outer membrane</location>
        <topology evidence="1 7">Multi-pass membrane protein</topology>
    </subcellularLocation>
</comment>
<evidence type="ECO:0000256" key="3">
    <source>
        <dbReference type="ARBA" id="ARBA00022452"/>
    </source>
</evidence>
<dbReference type="Gene3D" id="2.170.130.10">
    <property type="entry name" value="TonB-dependent receptor, plug domain"/>
    <property type="match status" value="1"/>
</dbReference>
<dbReference type="InterPro" id="IPR023996">
    <property type="entry name" value="TonB-dep_OMP_SusC/RagA"/>
</dbReference>
<dbReference type="SUPFAM" id="SSF56935">
    <property type="entry name" value="Porins"/>
    <property type="match status" value="1"/>
</dbReference>
<dbReference type="GeneID" id="69581274"/>
<evidence type="ECO:0000256" key="1">
    <source>
        <dbReference type="ARBA" id="ARBA00004571"/>
    </source>
</evidence>
<comment type="similarity">
    <text evidence="7">Belongs to the TonB-dependent receptor family.</text>
</comment>
<protein>
    <submittedName>
        <fullName evidence="8">Uncharacterized protein</fullName>
    </submittedName>
</protein>
<dbReference type="InterPro" id="IPR037066">
    <property type="entry name" value="Plug_dom_sf"/>
</dbReference>
<evidence type="ECO:0000256" key="5">
    <source>
        <dbReference type="ARBA" id="ARBA00023136"/>
    </source>
</evidence>
<dbReference type="Proteomes" id="UP000044026">
    <property type="component" value="Unassembled WGS sequence"/>
</dbReference>
<keyword evidence="4 7" id="KW-0812">Transmembrane</keyword>
<reference evidence="8 9" key="1">
    <citation type="submission" date="2015-01" db="EMBL/GenBank/DDBJ databases">
        <authorList>
            <person name="Xiang T."/>
            <person name="Song Y."/>
            <person name="Huang L."/>
            <person name="Wang B."/>
            <person name="Wu P."/>
        </authorList>
    </citation>
    <scope>NUCLEOTIDE SEQUENCE [LARGE SCALE GENOMIC DNA]</scope>
    <source>
        <strain evidence="8 9">Cc12</strain>
    </source>
</reference>
<gene>
    <name evidence="8" type="ORF">CCAN12_770047</name>
</gene>
<dbReference type="Pfam" id="PF13715">
    <property type="entry name" value="CarbopepD_reg_2"/>
    <property type="match status" value="1"/>
</dbReference>
<evidence type="ECO:0000313" key="9">
    <source>
        <dbReference type="Proteomes" id="UP000044026"/>
    </source>
</evidence>
<dbReference type="PROSITE" id="PS52016">
    <property type="entry name" value="TONB_DEPENDENT_REC_3"/>
    <property type="match status" value="1"/>
</dbReference>
<accession>A0A0B7HQD9</accession>
<dbReference type="RefSeq" id="WP_042001462.1">
    <property type="nucleotide sequence ID" value="NZ_CP022382.1"/>
</dbReference>
<dbReference type="InterPro" id="IPR039426">
    <property type="entry name" value="TonB-dep_rcpt-like"/>
</dbReference>
<keyword evidence="6 7" id="KW-0998">Cell outer membrane</keyword>
<dbReference type="EMBL" id="CDOE01000075">
    <property type="protein sequence ID" value="CEN39728.1"/>
    <property type="molecule type" value="Genomic_DNA"/>
</dbReference>
<evidence type="ECO:0000256" key="2">
    <source>
        <dbReference type="ARBA" id="ARBA00022448"/>
    </source>
</evidence>
<organism evidence="8 9">
    <name type="scientific">Capnocytophaga canimorsus</name>
    <dbReference type="NCBI Taxonomy" id="28188"/>
    <lineage>
        <taxon>Bacteria</taxon>
        <taxon>Pseudomonadati</taxon>
        <taxon>Bacteroidota</taxon>
        <taxon>Flavobacteriia</taxon>
        <taxon>Flavobacteriales</taxon>
        <taxon>Flavobacteriaceae</taxon>
        <taxon>Capnocytophaga</taxon>
    </lineage>
</organism>
<dbReference type="Gene3D" id="2.40.170.20">
    <property type="entry name" value="TonB-dependent receptor, beta-barrel domain"/>
    <property type="match status" value="1"/>
</dbReference>
<evidence type="ECO:0000256" key="7">
    <source>
        <dbReference type="PROSITE-ProRule" id="PRU01360"/>
    </source>
</evidence>